<dbReference type="EMBL" id="LZKG01000183">
    <property type="protein sequence ID" value="OBI23640.1"/>
    <property type="molecule type" value="Genomic_DNA"/>
</dbReference>
<evidence type="ECO:0000313" key="2">
    <source>
        <dbReference type="EMBL" id="OBI23640.1"/>
    </source>
</evidence>
<evidence type="ECO:0000259" key="1">
    <source>
        <dbReference type="Pfam" id="PF00934"/>
    </source>
</evidence>
<dbReference type="RefSeq" id="WP_064919827.1">
    <property type="nucleotide sequence ID" value="NZ_LZJK01000002.1"/>
</dbReference>
<gene>
    <name evidence="2" type="ORF">A5710_11715</name>
</gene>
<dbReference type="InterPro" id="IPR000084">
    <property type="entry name" value="PE-PGRS_N"/>
</dbReference>
<comment type="caution">
    <text evidence="2">The sequence shown here is derived from an EMBL/GenBank/DDBJ whole genome shotgun (WGS) entry which is preliminary data.</text>
</comment>
<dbReference type="Pfam" id="PF00934">
    <property type="entry name" value="PE"/>
    <property type="match status" value="1"/>
</dbReference>
<evidence type="ECO:0000313" key="3">
    <source>
        <dbReference type="Proteomes" id="UP000093943"/>
    </source>
</evidence>
<dbReference type="Gene3D" id="1.10.287.850">
    <property type="entry name" value="HP0062-like domain"/>
    <property type="match status" value="1"/>
</dbReference>
<feature type="domain" description="PE" evidence="1">
    <location>
        <begin position="4"/>
        <end position="94"/>
    </location>
</feature>
<organism evidence="2 3">
    <name type="scientific">Mycolicibacter sinensis (strain JDM601)</name>
    <name type="common">Mycobacterium sinense</name>
    <dbReference type="NCBI Taxonomy" id="875328"/>
    <lineage>
        <taxon>Bacteria</taxon>
        <taxon>Bacillati</taxon>
        <taxon>Actinomycetota</taxon>
        <taxon>Actinomycetes</taxon>
        <taxon>Mycobacteriales</taxon>
        <taxon>Mycobacteriaceae</taxon>
        <taxon>Mycolicibacter</taxon>
    </lineage>
</organism>
<protein>
    <submittedName>
        <fullName evidence="2">PE family protein</fullName>
    </submittedName>
</protein>
<dbReference type="Proteomes" id="UP000093943">
    <property type="component" value="Unassembled WGS sequence"/>
</dbReference>
<dbReference type="SUPFAM" id="SSF140459">
    <property type="entry name" value="PE/PPE dimer-like"/>
    <property type="match status" value="1"/>
</dbReference>
<name>A0A1A2P3A7_MYCSD</name>
<dbReference type="InterPro" id="IPR038332">
    <property type="entry name" value="PPE_sf"/>
</dbReference>
<proteinExistence type="predicted"/>
<sequence length="99" mass="9313">MSFLVTQPEMLSGAAGDLQGIGSAVQAQSAAVAAPTTAMAPPAGDAVSASIAALFNANGALFQDVAAQAAAVNQMFVAALNGGGTSYATAEAANAAAAG</sequence>
<accession>A0A1A2P3A7</accession>
<reference evidence="3" key="1">
    <citation type="submission" date="2016-06" db="EMBL/GenBank/DDBJ databases">
        <authorList>
            <person name="Sutton G."/>
            <person name="Brinkac L."/>
            <person name="Sanka R."/>
            <person name="Adams M."/>
            <person name="Lau E."/>
            <person name="Sam S."/>
            <person name="Sreng N."/>
            <person name="Him V."/>
            <person name="Kerleguer A."/>
            <person name="Cheng S."/>
        </authorList>
    </citation>
    <scope>NUCLEOTIDE SEQUENCE [LARGE SCALE GENOMIC DNA]</scope>
    <source>
        <strain evidence="3">E1876</strain>
    </source>
</reference>
<dbReference type="AlphaFoldDB" id="A0A1A2P3A7"/>